<evidence type="ECO:0000313" key="1">
    <source>
        <dbReference type="EMBL" id="CCA18163.1"/>
    </source>
</evidence>
<name>F0WAJ2_9STRA</name>
<dbReference type="AlphaFoldDB" id="F0WAJ2"/>
<accession>F0WAJ2</accession>
<gene>
    <name evidence="1" type="primary">AlNc14C46G3716</name>
    <name evidence="1" type="ORF">ALNC14_043060</name>
</gene>
<organism evidence="1">
    <name type="scientific">Albugo laibachii Nc14</name>
    <dbReference type="NCBI Taxonomy" id="890382"/>
    <lineage>
        <taxon>Eukaryota</taxon>
        <taxon>Sar</taxon>
        <taxon>Stramenopiles</taxon>
        <taxon>Oomycota</taxon>
        <taxon>Peronosporomycetes</taxon>
        <taxon>Albuginales</taxon>
        <taxon>Albuginaceae</taxon>
        <taxon>Albugo</taxon>
    </lineage>
</organism>
<proteinExistence type="predicted"/>
<dbReference type="EMBL" id="FR824091">
    <property type="protein sequence ID" value="CCA18163.1"/>
    <property type="molecule type" value="Genomic_DNA"/>
</dbReference>
<dbReference type="HOGENOM" id="CLU_118275_0_0_1"/>
<reference evidence="1" key="2">
    <citation type="submission" date="2011-02" db="EMBL/GenBank/DDBJ databases">
        <authorList>
            <person name="MacLean D."/>
        </authorList>
    </citation>
    <scope>NUCLEOTIDE SEQUENCE</scope>
</reference>
<sequence length="151" mass="17326">MGNVCDYYNKRDRVFRPYEKNPPATRLEWTKLNDTKNKVEEIPIAGIKSISSTGDNDLTILSTGGEKLLELECPSPSVRDVWVETLEEICESVNSESEGHDELIKEREACKKKYWHSRTAELEKRQMEAAEKKKKLGLVGMKYTAQAMSKR</sequence>
<reference evidence="1" key="1">
    <citation type="journal article" date="2011" name="PLoS Biol.">
        <title>Gene gain and loss during evolution of obligate parasitism in the white rust pathogen of Arabidopsis thaliana.</title>
        <authorList>
            <person name="Kemen E."/>
            <person name="Gardiner A."/>
            <person name="Schultz-Larsen T."/>
            <person name="Kemen A.C."/>
            <person name="Balmuth A.L."/>
            <person name="Robert-Seilaniantz A."/>
            <person name="Bailey K."/>
            <person name="Holub E."/>
            <person name="Studholme D.J."/>
            <person name="Maclean D."/>
            <person name="Jones J.D."/>
        </authorList>
    </citation>
    <scope>NUCLEOTIDE SEQUENCE</scope>
</reference>
<protein>
    <submittedName>
        <fullName evidence="1">Uncharacterized protein AlNc14C46G3716</fullName>
    </submittedName>
</protein>